<evidence type="ECO:0000313" key="2">
    <source>
        <dbReference type="EMBL" id="SVC71107.1"/>
    </source>
</evidence>
<dbReference type="InterPro" id="IPR003961">
    <property type="entry name" value="FN3_dom"/>
</dbReference>
<dbReference type="EMBL" id="UINC01106439">
    <property type="protein sequence ID" value="SVC71107.1"/>
    <property type="molecule type" value="Genomic_DNA"/>
</dbReference>
<evidence type="ECO:0000259" key="1">
    <source>
        <dbReference type="PROSITE" id="PS50853"/>
    </source>
</evidence>
<organism evidence="2">
    <name type="scientific">marine metagenome</name>
    <dbReference type="NCBI Taxonomy" id="408172"/>
    <lineage>
        <taxon>unclassified sequences</taxon>
        <taxon>metagenomes</taxon>
        <taxon>ecological metagenomes</taxon>
    </lineage>
</organism>
<gene>
    <name evidence="2" type="ORF">METZ01_LOCUS323961</name>
</gene>
<dbReference type="InterPro" id="IPR036116">
    <property type="entry name" value="FN3_sf"/>
</dbReference>
<protein>
    <recommendedName>
        <fullName evidence="1">Fibronectin type-III domain-containing protein</fullName>
    </recommendedName>
</protein>
<name>A0A382PE23_9ZZZZ</name>
<dbReference type="AlphaFoldDB" id="A0A382PE23"/>
<feature type="domain" description="Fibronectin type-III" evidence="1">
    <location>
        <begin position="192"/>
        <end position="283"/>
    </location>
</feature>
<proteinExistence type="predicted"/>
<dbReference type="Gene3D" id="2.60.40.10">
    <property type="entry name" value="Immunoglobulins"/>
    <property type="match status" value="1"/>
</dbReference>
<accession>A0A382PE23</accession>
<dbReference type="InterPro" id="IPR013783">
    <property type="entry name" value="Ig-like_fold"/>
</dbReference>
<sequence length="283" mass="30747">MKKLLISFLLATLIMMPTSLFGAEFDTPHTFSAGDTISADMMNEIFDYIKNANKMISASELIGTWSCLLSTTASECRTAGWDNATDGVILPYVHNTDNITFIDDGDGTYSYTTPVPNIFSCSDTVHAGFGDWIVKNNALWIVFSSGGNAGEPTDANDVKIVKLQKISNSKLMMEYNSASIPVLADCDKCCQPPIAPTLDNVTSSGKTVTLTWTDNSNDETGFNVWRKDSNEGSWDNVTTSATSADATSASDTVTDAKKYWYRVSANNSYGESTRSKVITVDVE</sequence>
<dbReference type="CDD" id="cd00063">
    <property type="entry name" value="FN3"/>
    <property type="match status" value="1"/>
</dbReference>
<dbReference type="SUPFAM" id="SSF49265">
    <property type="entry name" value="Fibronectin type III"/>
    <property type="match status" value="1"/>
</dbReference>
<reference evidence="2" key="1">
    <citation type="submission" date="2018-05" db="EMBL/GenBank/DDBJ databases">
        <authorList>
            <person name="Lanie J.A."/>
            <person name="Ng W.-L."/>
            <person name="Kazmierczak K.M."/>
            <person name="Andrzejewski T.M."/>
            <person name="Davidsen T.M."/>
            <person name="Wayne K.J."/>
            <person name="Tettelin H."/>
            <person name="Glass J.I."/>
            <person name="Rusch D."/>
            <person name="Podicherti R."/>
            <person name="Tsui H.-C.T."/>
            <person name="Winkler M.E."/>
        </authorList>
    </citation>
    <scope>NUCLEOTIDE SEQUENCE</scope>
</reference>
<dbReference type="PROSITE" id="PS50853">
    <property type="entry name" value="FN3"/>
    <property type="match status" value="1"/>
</dbReference>